<dbReference type="EMBL" id="MT141474">
    <property type="protein sequence ID" value="QJA62553.1"/>
    <property type="molecule type" value="Genomic_DNA"/>
</dbReference>
<gene>
    <name evidence="1" type="ORF">MM415B00764_0019</name>
</gene>
<name>A0A6M3IY87_9ZZZZ</name>
<reference evidence="1" key="1">
    <citation type="submission" date="2020-03" db="EMBL/GenBank/DDBJ databases">
        <title>The deep terrestrial virosphere.</title>
        <authorList>
            <person name="Holmfeldt K."/>
            <person name="Nilsson E."/>
            <person name="Simone D."/>
            <person name="Lopez-Fernandez M."/>
            <person name="Wu X."/>
            <person name="de Brujin I."/>
            <person name="Lundin D."/>
            <person name="Andersson A."/>
            <person name="Bertilsson S."/>
            <person name="Dopson M."/>
        </authorList>
    </citation>
    <scope>NUCLEOTIDE SEQUENCE</scope>
    <source>
        <strain evidence="1">MM415B00764</strain>
    </source>
</reference>
<accession>A0A6M3IY87</accession>
<organism evidence="1">
    <name type="scientific">viral metagenome</name>
    <dbReference type="NCBI Taxonomy" id="1070528"/>
    <lineage>
        <taxon>unclassified sequences</taxon>
        <taxon>metagenomes</taxon>
        <taxon>organismal metagenomes</taxon>
    </lineage>
</organism>
<evidence type="ECO:0000313" key="1">
    <source>
        <dbReference type="EMBL" id="QJA62553.1"/>
    </source>
</evidence>
<sequence length="166" mass="18989">MPAVRKVAITHTDLDIETFPWERVRELAELGLTRATDICAKLDIPVKAFYNKRQLDEAFRERWEQEVGVAQSTSVCDLLGMLWKKAHEGDRPAIIELLKRFDPDGASRIQGDVIQVKSDKTMIMTGQQLEDKLAQYHNDRIRIRQQIAIMEDPDARGEGSDEAIEI</sequence>
<protein>
    <submittedName>
        <fullName evidence="1">Uncharacterized protein</fullName>
    </submittedName>
</protein>
<proteinExistence type="predicted"/>
<dbReference type="AlphaFoldDB" id="A0A6M3IY87"/>